<dbReference type="Proteomes" id="UP000815260">
    <property type="component" value="Chromosome 4A"/>
</dbReference>
<name>A0A9R1GBZ5_WHEAT</name>
<feature type="compositionally biased region" description="Low complexity" evidence="1">
    <location>
        <begin position="36"/>
        <end position="48"/>
    </location>
</feature>
<reference evidence="2" key="2">
    <citation type="submission" date="2020-03" db="EMBL/GenBank/DDBJ databases">
        <title>The second near-complete assembly of the hexaploid bread wheat (Triticum aestivum) genome.</title>
        <authorList>
            <person name="Zimin A.V."/>
            <person name="Puiu D."/>
            <person name="Shumante A."/>
            <person name="Alonge M."/>
            <person name="Salzberg S.L."/>
        </authorList>
    </citation>
    <scope>NUCLEOTIDE SEQUENCE</scope>
    <source>
        <tissue evidence="2">Leaf</tissue>
    </source>
</reference>
<proteinExistence type="predicted"/>
<accession>A0A9R1GBZ5</accession>
<dbReference type="EMBL" id="CM022220">
    <property type="protein sequence ID" value="KAF7044203.1"/>
    <property type="molecule type" value="Genomic_DNA"/>
</dbReference>
<feature type="compositionally biased region" description="Basic and acidic residues" evidence="1">
    <location>
        <begin position="24"/>
        <end position="35"/>
    </location>
</feature>
<sequence length="105" mass="11993">RVGTMATTTVPCHTRGETSYCRAEGPHQPRRDTRRMTMTIRMSNSMSRHMMGRTSMDRAEGRHQAGTKEEDDLLPYEEAHKHVTSKKKAEGQPHPRGDSLMLEEN</sequence>
<feature type="compositionally biased region" description="Basic and acidic residues" evidence="1">
    <location>
        <begin position="77"/>
        <end position="97"/>
    </location>
</feature>
<comment type="caution">
    <text evidence="2">The sequence shown here is derived from an EMBL/GenBank/DDBJ whole genome shotgun (WGS) entry which is preliminary data.</text>
</comment>
<gene>
    <name evidence="2" type="ORF">CFC21_053462</name>
</gene>
<dbReference type="AlphaFoldDB" id="A0A9R1GBZ5"/>
<protein>
    <submittedName>
        <fullName evidence="2">Uncharacterized protein</fullName>
    </submittedName>
</protein>
<feature type="region of interest" description="Disordered" evidence="1">
    <location>
        <begin position="1"/>
        <end position="105"/>
    </location>
</feature>
<evidence type="ECO:0000313" key="2">
    <source>
        <dbReference type="EMBL" id="KAF7044203.1"/>
    </source>
</evidence>
<feature type="compositionally biased region" description="Polar residues" evidence="1">
    <location>
        <begin position="1"/>
        <end position="11"/>
    </location>
</feature>
<evidence type="ECO:0000256" key="1">
    <source>
        <dbReference type="SAM" id="MobiDB-lite"/>
    </source>
</evidence>
<reference evidence="2" key="1">
    <citation type="journal article" date="2017" name="Gigascience">
        <title>The first near-complete assembly of the hexaploid bread wheat genome, Triticum aestivum.</title>
        <authorList>
            <person name="Zimin A.V."/>
            <person name="Puiu D."/>
            <person name="Hall R."/>
            <person name="Kingan S."/>
            <person name="Clavijo B.J."/>
            <person name="Salzberg S.L."/>
        </authorList>
    </citation>
    <scope>NUCLEOTIDE SEQUENCE</scope>
    <source>
        <tissue evidence="2">Leaf</tissue>
    </source>
</reference>
<organism evidence="2">
    <name type="scientific">Triticum aestivum</name>
    <name type="common">Wheat</name>
    <dbReference type="NCBI Taxonomy" id="4565"/>
    <lineage>
        <taxon>Eukaryota</taxon>
        <taxon>Viridiplantae</taxon>
        <taxon>Streptophyta</taxon>
        <taxon>Embryophyta</taxon>
        <taxon>Tracheophyta</taxon>
        <taxon>Spermatophyta</taxon>
        <taxon>Magnoliopsida</taxon>
        <taxon>Liliopsida</taxon>
        <taxon>Poales</taxon>
        <taxon>Poaceae</taxon>
        <taxon>BOP clade</taxon>
        <taxon>Pooideae</taxon>
        <taxon>Triticodae</taxon>
        <taxon>Triticeae</taxon>
        <taxon>Triticinae</taxon>
        <taxon>Triticum</taxon>
    </lineage>
</organism>
<feature type="compositionally biased region" description="Basic and acidic residues" evidence="1">
    <location>
        <begin position="55"/>
        <end position="68"/>
    </location>
</feature>
<feature type="non-terminal residue" evidence="2">
    <location>
        <position position="1"/>
    </location>
</feature>
<feature type="non-terminal residue" evidence="2">
    <location>
        <position position="105"/>
    </location>
</feature>